<dbReference type="PROSITE" id="PS00061">
    <property type="entry name" value="ADH_SHORT"/>
    <property type="match status" value="1"/>
</dbReference>
<dbReference type="AlphaFoldDB" id="A0A0E9NCP4"/>
<feature type="region of interest" description="Disordered" evidence="4">
    <location>
        <begin position="255"/>
        <end position="284"/>
    </location>
</feature>
<proteinExistence type="inferred from homology"/>
<keyword evidence="3" id="KW-0560">Oxidoreductase</keyword>
<organism evidence="5 6">
    <name type="scientific">Saitoella complicata (strain BCRC 22490 / CBS 7301 / JCM 7358 / NBRC 10748 / NRRL Y-17804)</name>
    <dbReference type="NCBI Taxonomy" id="698492"/>
    <lineage>
        <taxon>Eukaryota</taxon>
        <taxon>Fungi</taxon>
        <taxon>Dikarya</taxon>
        <taxon>Ascomycota</taxon>
        <taxon>Taphrinomycotina</taxon>
        <taxon>Taphrinomycotina incertae sedis</taxon>
        <taxon>Saitoella</taxon>
    </lineage>
</organism>
<reference evidence="5 6" key="2">
    <citation type="journal article" date="2014" name="J. Gen. Appl. Microbiol.">
        <title>The early diverging ascomycetous budding yeast Saitoella complicata has three histone deacetylases belonging to the Clr6, Hos2, and Rpd3 lineages.</title>
        <authorList>
            <person name="Nishida H."/>
            <person name="Matsumoto T."/>
            <person name="Kondo S."/>
            <person name="Hamamoto M."/>
            <person name="Yoshikawa H."/>
        </authorList>
    </citation>
    <scope>NUCLEOTIDE SEQUENCE [LARGE SCALE GENOMIC DNA]</scope>
    <source>
        <strain evidence="5 6">NRRL Y-17804</strain>
    </source>
</reference>
<sequence>MAERAFVMETHAAILHSLLVNPLLESGGTTPDQLQQNMSSSPDFKITNLFDVEGLKVLVTGGGTGIGLMIARALAVNGAKVYITGRREDVLKSSAEQHSADAEGEIIPITGDVTDKASIQALLDDLKQKEEHLDILINNSGIAGPGIDNAAKEATPLAKSMWENDYEEALSVFKVNVLGYYFVSAAFIPLLNKSPNHPQIINITSNAAFGRVAMAGILYSCTKAASTHLTKMLATHLSGTNIRVNAIAPGLFPSELTAGDSEKDNRSDLKGDTQGIDIPTGRPGTEEEMATTVLYLANKKQTYTSGSVVFIDGGVLTRMPSTY</sequence>
<evidence type="ECO:0000313" key="5">
    <source>
        <dbReference type="EMBL" id="GAO47609.1"/>
    </source>
</evidence>
<comment type="similarity">
    <text evidence="1">Belongs to the short-chain dehydrogenases/reductases (SDR) family.</text>
</comment>
<dbReference type="PANTHER" id="PTHR43618:SF4">
    <property type="entry name" value="SHORT CHAIN DEHYDROGENASE_REDUCTASE FAMILY (AFU_ORTHOLOGUE AFUA_7G04540)"/>
    <property type="match status" value="1"/>
</dbReference>
<evidence type="ECO:0000256" key="4">
    <source>
        <dbReference type="SAM" id="MobiDB-lite"/>
    </source>
</evidence>
<reference evidence="5 6" key="1">
    <citation type="journal article" date="2011" name="J. Gen. Appl. Microbiol.">
        <title>Draft genome sequencing of the enigmatic yeast Saitoella complicata.</title>
        <authorList>
            <person name="Nishida H."/>
            <person name="Hamamoto M."/>
            <person name="Sugiyama J."/>
        </authorList>
    </citation>
    <scope>NUCLEOTIDE SEQUENCE [LARGE SCALE GENOMIC DNA]</scope>
    <source>
        <strain evidence="5 6">NRRL Y-17804</strain>
    </source>
</reference>
<comment type="caution">
    <text evidence="5">The sequence shown here is derived from an EMBL/GenBank/DDBJ whole genome shotgun (WGS) entry which is preliminary data.</text>
</comment>
<dbReference type="GO" id="GO:0016491">
    <property type="term" value="F:oxidoreductase activity"/>
    <property type="evidence" value="ECO:0007669"/>
    <property type="project" value="UniProtKB-KW"/>
</dbReference>
<dbReference type="PRINTS" id="PR00081">
    <property type="entry name" value="GDHRDH"/>
</dbReference>
<dbReference type="InterPro" id="IPR036291">
    <property type="entry name" value="NAD(P)-bd_dom_sf"/>
</dbReference>
<protein>
    <submittedName>
        <fullName evidence="5">Uncharacterized protein</fullName>
    </submittedName>
</protein>
<evidence type="ECO:0000313" key="6">
    <source>
        <dbReference type="Proteomes" id="UP000033140"/>
    </source>
</evidence>
<dbReference type="EMBL" id="BACD03000010">
    <property type="protein sequence ID" value="GAO47609.1"/>
    <property type="molecule type" value="Genomic_DNA"/>
</dbReference>
<dbReference type="CDD" id="cd05233">
    <property type="entry name" value="SDR_c"/>
    <property type="match status" value="1"/>
</dbReference>
<reference evidence="5 6" key="3">
    <citation type="journal article" date="2015" name="Genome Announc.">
        <title>Draft Genome Sequence of the Archiascomycetous Yeast Saitoella complicata.</title>
        <authorList>
            <person name="Yamauchi K."/>
            <person name="Kondo S."/>
            <person name="Hamamoto M."/>
            <person name="Takahashi Y."/>
            <person name="Ogura Y."/>
            <person name="Hayashi T."/>
            <person name="Nishida H."/>
        </authorList>
    </citation>
    <scope>NUCLEOTIDE SEQUENCE [LARGE SCALE GENOMIC DNA]</scope>
    <source>
        <strain evidence="5 6">NRRL Y-17804</strain>
    </source>
</reference>
<dbReference type="InterPro" id="IPR052178">
    <property type="entry name" value="Sec_Metab_Biosynth_SDR"/>
</dbReference>
<accession>A0A0E9NCP4</accession>
<dbReference type="Gene3D" id="3.40.50.720">
    <property type="entry name" value="NAD(P)-binding Rossmann-like Domain"/>
    <property type="match status" value="1"/>
</dbReference>
<dbReference type="OMA" id="IDNGCIV"/>
<gene>
    <name evidence="5" type="ORF">G7K_1809-t1</name>
</gene>
<dbReference type="InterPro" id="IPR020904">
    <property type="entry name" value="Sc_DH/Rdtase_CS"/>
</dbReference>
<dbReference type="STRING" id="698492.A0A0E9NCP4"/>
<dbReference type="InterPro" id="IPR002347">
    <property type="entry name" value="SDR_fam"/>
</dbReference>
<keyword evidence="6" id="KW-1185">Reference proteome</keyword>
<dbReference type="FunFam" id="3.40.50.720:FF:000084">
    <property type="entry name" value="Short-chain dehydrogenase reductase"/>
    <property type="match status" value="1"/>
</dbReference>
<evidence type="ECO:0000256" key="2">
    <source>
        <dbReference type="ARBA" id="ARBA00022857"/>
    </source>
</evidence>
<dbReference type="PANTHER" id="PTHR43618">
    <property type="entry name" value="7-ALPHA-HYDROXYSTEROID DEHYDROGENASE"/>
    <property type="match status" value="1"/>
</dbReference>
<dbReference type="Proteomes" id="UP000033140">
    <property type="component" value="Unassembled WGS sequence"/>
</dbReference>
<evidence type="ECO:0000256" key="1">
    <source>
        <dbReference type="ARBA" id="ARBA00006484"/>
    </source>
</evidence>
<feature type="compositionally biased region" description="Basic and acidic residues" evidence="4">
    <location>
        <begin position="260"/>
        <end position="271"/>
    </location>
</feature>
<keyword evidence="2" id="KW-0521">NADP</keyword>
<dbReference type="PRINTS" id="PR00080">
    <property type="entry name" value="SDRFAMILY"/>
</dbReference>
<name>A0A0E9NCP4_SAICN</name>
<dbReference type="Pfam" id="PF13561">
    <property type="entry name" value="adh_short_C2"/>
    <property type="match status" value="1"/>
</dbReference>
<evidence type="ECO:0000256" key="3">
    <source>
        <dbReference type="ARBA" id="ARBA00023002"/>
    </source>
</evidence>
<dbReference type="SUPFAM" id="SSF51735">
    <property type="entry name" value="NAD(P)-binding Rossmann-fold domains"/>
    <property type="match status" value="1"/>
</dbReference>